<dbReference type="EMBL" id="JADCNL010000007">
    <property type="protein sequence ID" value="KAG0473739.1"/>
    <property type="molecule type" value="Genomic_DNA"/>
</dbReference>
<reference evidence="2 3" key="1">
    <citation type="journal article" date="2020" name="Nat. Food">
        <title>A phased Vanilla planifolia genome enables genetic improvement of flavour and production.</title>
        <authorList>
            <person name="Hasing T."/>
            <person name="Tang H."/>
            <person name="Brym M."/>
            <person name="Khazi F."/>
            <person name="Huang T."/>
            <person name="Chambers A.H."/>
        </authorList>
    </citation>
    <scope>NUCLEOTIDE SEQUENCE [LARGE SCALE GENOMIC DNA]</scope>
    <source>
        <tissue evidence="2">Leaf</tissue>
    </source>
</reference>
<name>A0A835US69_VANPL</name>
<feature type="compositionally biased region" description="Pro residues" evidence="1">
    <location>
        <begin position="38"/>
        <end position="57"/>
    </location>
</feature>
<keyword evidence="3" id="KW-1185">Reference proteome</keyword>
<protein>
    <submittedName>
        <fullName evidence="2">Uncharacterized protein</fullName>
    </submittedName>
</protein>
<sequence length="57" mass="6071">MLKPIKQSDVKRLSCHMKSFKRPSLGRLSIRTSAGPPDADPPGQPPDPPAVASPPDP</sequence>
<evidence type="ECO:0000256" key="1">
    <source>
        <dbReference type="SAM" id="MobiDB-lite"/>
    </source>
</evidence>
<comment type="caution">
    <text evidence="2">The sequence shown here is derived from an EMBL/GenBank/DDBJ whole genome shotgun (WGS) entry which is preliminary data.</text>
</comment>
<dbReference type="AlphaFoldDB" id="A0A835US69"/>
<accession>A0A835US69</accession>
<gene>
    <name evidence="2" type="ORF">HPP92_015596</name>
</gene>
<dbReference type="OrthoDB" id="10253254at2759"/>
<organism evidence="2 3">
    <name type="scientific">Vanilla planifolia</name>
    <name type="common">Vanilla</name>
    <dbReference type="NCBI Taxonomy" id="51239"/>
    <lineage>
        <taxon>Eukaryota</taxon>
        <taxon>Viridiplantae</taxon>
        <taxon>Streptophyta</taxon>
        <taxon>Embryophyta</taxon>
        <taxon>Tracheophyta</taxon>
        <taxon>Spermatophyta</taxon>
        <taxon>Magnoliopsida</taxon>
        <taxon>Liliopsida</taxon>
        <taxon>Asparagales</taxon>
        <taxon>Orchidaceae</taxon>
        <taxon>Vanilloideae</taxon>
        <taxon>Vanilleae</taxon>
        <taxon>Vanilla</taxon>
    </lineage>
</organism>
<feature type="compositionally biased region" description="Basic and acidic residues" evidence="1">
    <location>
        <begin position="1"/>
        <end position="12"/>
    </location>
</feature>
<dbReference type="Proteomes" id="UP000636800">
    <property type="component" value="Chromosome 7"/>
</dbReference>
<evidence type="ECO:0000313" key="2">
    <source>
        <dbReference type="EMBL" id="KAG0473739.1"/>
    </source>
</evidence>
<evidence type="ECO:0000313" key="3">
    <source>
        <dbReference type="Proteomes" id="UP000636800"/>
    </source>
</evidence>
<proteinExistence type="predicted"/>
<feature type="region of interest" description="Disordered" evidence="1">
    <location>
        <begin position="1"/>
        <end position="57"/>
    </location>
</feature>